<gene>
    <name evidence="1" type="ORF">GQ602_000386</name>
</gene>
<dbReference type="Proteomes" id="UP000562929">
    <property type="component" value="Unassembled WGS sequence"/>
</dbReference>
<sequence length="142" mass="16226">MDIFRSSLFGFRAGRSSYYKRSPRNGFMQRAYRRLRRILRDLVRYAKRHPWKVFLLVIMPLVTGGALSALLARFGLRMPPHLERLLGIASHAASGDGIGLVSDAVRFASDQGLASHRWDRPYRSDGPGWADSFKGFFAKDYF</sequence>
<organism evidence="1 2">
    <name type="scientific">Ophiocordyceps camponoti-floridani</name>
    <dbReference type="NCBI Taxonomy" id="2030778"/>
    <lineage>
        <taxon>Eukaryota</taxon>
        <taxon>Fungi</taxon>
        <taxon>Dikarya</taxon>
        <taxon>Ascomycota</taxon>
        <taxon>Pezizomycotina</taxon>
        <taxon>Sordariomycetes</taxon>
        <taxon>Hypocreomycetidae</taxon>
        <taxon>Hypocreales</taxon>
        <taxon>Ophiocordycipitaceae</taxon>
        <taxon>Ophiocordyceps</taxon>
    </lineage>
</organism>
<evidence type="ECO:0000313" key="1">
    <source>
        <dbReference type="EMBL" id="KAF4594773.1"/>
    </source>
</evidence>
<accession>A0A8H4QCB8</accession>
<proteinExistence type="predicted"/>
<name>A0A8H4QCB8_9HYPO</name>
<keyword evidence="2" id="KW-1185">Reference proteome</keyword>
<dbReference type="AlphaFoldDB" id="A0A8H4QCB8"/>
<dbReference type="EMBL" id="JAACLJ010000001">
    <property type="protein sequence ID" value="KAF4594773.1"/>
    <property type="molecule type" value="Genomic_DNA"/>
</dbReference>
<dbReference type="OrthoDB" id="5235322at2759"/>
<comment type="caution">
    <text evidence="1">The sequence shown here is derived from an EMBL/GenBank/DDBJ whole genome shotgun (WGS) entry which is preliminary data.</text>
</comment>
<evidence type="ECO:0000313" key="2">
    <source>
        <dbReference type="Proteomes" id="UP000562929"/>
    </source>
</evidence>
<protein>
    <submittedName>
        <fullName evidence="1">Uncharacterized protein</fullName>
    </submittedName>
</protein>
<reference evidence="1 2" key="1">
    <citation type="journal article" date="2020" name="G3 (Bethesda)">
        <title>Genetic Underpinnings of Host Manipulation by Ophiocordyceps as Revealed by Comparative Transcriptomics.</title>
        <authorList>
            <person name="Will I."/>
            <person name="Das B."/>
            <person name="Trinh T."/>
            <person name="Brachmann A."/>
            <person name="Ohm R.A."/>
            <person name="de Bekker C."/>
        </authorList>
    </citation>
    <scope>NUCLEOTIDE SEQUENCE [LARGE SCALE GENOMIC DNA]</scope>
    <source>
        <strain evidence="1 2">EC05</strain>
    </source>
</reference>